<evidence type="ECO:0000313" key="3">
    <source>
        <dbReference type="Proteomes" id="UP000254834"/>
    </source>
</evidence>
<feature type="region of interest" description="Disordered" evidence="1">
    <location>
        <begin position="634"/>
        <end position="672"/>
    </location>
</feature>
<evidence type="ECO:0000313" key="2">
    <source>
        <dbReference type="EMBL" id="AXK60437.1"/>
    </source>
</evidence>
<dbReference type="CDD" id="cd20695">
    <property type="entry name" value="CdiA-CT_5T87E_Ct"/>
    <property type="match status" value="1"/>
</dbReference>
<feature type="compositionally biased region" description="Low complexity" evidence="1">
    <location>
        <begin position="634"/>
        <end position="654"/>
    </location>
</feature>
<accession>A0A345ZAX0</accession>
<reference evidence="2 3" key="1">
    <citation type="submission" date="2017-12" db="EMBL/GenBank/DDBJ databases">
        <title>Chromulinavorax destructans is a abundant pathogen of dominant heterotrophic picoflagllates.</title>
        <authorList>
            <person name="Deeg C.M."/>
            <person name="Zimmer M."/>
            <person name="Suttle C.A."/>
        </authorList>
    </citation>
    <scope>NUCLEOTIDE SEQUENCE [LARGE SCALE GENOMIC DNA]</scope>
    <source>
        <strain evidence="2 3">SeV1</strain>
    </source>
</reference>
<dbReference type="AlphaFoldDB" id="A0A345ZAX0"/>
<feature type="compositionally biased region" description="Low complexity" evidence="1">
    <location>
        <begin position="50"/>
        <end position="88"/>
    </location>
</feature>
<feature type="compositionally biased region" description="Basic and acidic residues" evidence="1">
    <location>
        <begin position="1"/>
        <end position="10"/>
    </location>
</feature>
<evidence type="ECO:0000256" key="1">
    <source>
        <dbReference type="SAM" id="MobiDB-lite"/>
    </source>
</evidence>
<dbReference type="KEGG" id="cdes:C0J27_01590"/>
<dbReference type="Proteomes" id="UP000254834">
    <property type="component" value="Chromosome"/>
</dbReference>
<feature type="region of interest" description="Disordered" evidence="1">
    <location>
        <begin position="1"/>
        <end position="131"/>
    </location>
</feature>
<feature type="compositionally biased region" description="Polar residues" evidence="1">
    <location>
        <begin position="122"/>
        <end position="131"/>
    </location>
</feature>
<gene>
    <name evidence="2" type="ORF">C0J27_01590</name>
</gene>
<feature type="compositionally biased region" description="Low complexity" evidence="1">
    <location>
        <begin position="20"/>
        <end position="31"/>
    </location>
</feature>
<protein>
    <submittedName>
        <fullName evidence="2">Uncharacterized protein</fullName>
    </submittedName>
</protein>
<keyword evidence="3" id="KW-1185">Reference proteome</keyword>
<dbReference type="EMBL" id="CP025544">
    <property type="protein sequence ID" value="AXK60437.1"/>
    <property type="molecule type" value="Genomic_DNA"/>
</dbReference>
<sequence>MGERIADRLLWRTPRKKEISSPPSGPQSDIQDSSDDQTIDDNTPTDGGQSNDMNSNSTPPSSSSNQSDGQQDSQNSGDNSSGLDNNSPHNLSDNDDNKNNKPSDSHQHDDRDSQSDNGPQKPENQTPSTQSYWDYAWSFVPSFNGPHDLDSHGNPSYKNTSDNYQHSKYQVPQVIGDKIRDDIASKHDKALTQEQREKIDKLVEVLEQATNNMTVELAQGSLQSMLDALSAESDKERAEYQAQSDALYDHATNDTPQKSQAEQPHAVTQNDIDSLMHEYTTSLTAYDPKSATPFDTAHMQRLEKRQKALAQSSEQLKSNKLQQSTYYVSPDVRGFMMANQINYTAFDSMKGTSFQHCLLQENLKIVEFSVGMQTGHVYESIIHDFIKQSCNTAVSAQQLNQLGYIKQAAAVTDINHMYNMYRETVYDLDYEMQACKKIGAGVYKGVDRVVGKVLELGKNFYNKPSQTLGEIADNFRVTGDNLLHVCSSAQTHSASAYMSDYVYDFYDLITTGKLEDKSRAQIRSEQNAAKISKISSSIIANVHDIINTMAQQSMEDNVADLTEFSLNRMVQAKIMNGVASLSQFIGKELVGMASEIKSSIPPHLLGKRAKMVPGKCGNLIAIVDGTGEQIAVSMKSSGKSLSSGPKNSLKSSGKSLKKGNVASRNKPLPVSVPVKGSAEWNKAYPHGEFKPSPKHHINSTGSISKPPVDGQACLNKSFAVKDSKQRIAIEGDKFVVLKKTADSEYHGYVVDWKEVPQKLKNALQKEQVVTESGKILKK</sequence>
<proteinExistence type="predicted"/>
<dbReference type="RefSeq" id="WP_115585452.1">
    <property type="nucleotide sequence ID" value="NZ_CP025544.1"/>
</dbReference>
<organism evidence="2 3">
    <name type="scientific">Candidatus Chromulinivorax destructor</name>
    <dbReference type="NCBI Taxonomy" id="2066483"/>
    <lineage>
        <taxon>Bacteria</taxon>
        <taxon>Candidatus Babelota</taxon>
        <taxon>Candidatus Babeliae</taxon>
        <taxon>Candidatus Babeliales</taxon>
        <taxon>Candidatus Chromulinivoraceae</taxon>
        <taxon>Candidatus Chromulinivorax</taxon>
    </lineage>
</organism>
<name>A0A345ZAX0_9BACT</name>
<feature type="compositionally biased region" description="Basic and acidic residues" evidence="1">
    <location>
        <begin position="95"/>
        <end position="114"/>
    </location>
</feature>